<evidence type="ECO:0000313" key="1">
    <source>
        <dbReference type="EMBL" id="KAH7853451.1"/>
    </source>
</evidence>
<protein>
    <submittedName>
        <fullName evidence="1">Uncharacterized protein</fullName>
    </submittedName>
</protein>
<accession>A0ACB7YIP5</accession>
<reference evidence="1 2" key="1">
    <citation type="journal article" date="2021" name="Hortic Res">
        <title>High-quality reference genome and annotation aids understanding of berry development for evergreen blueberry (Vaccinium darrowii).</title>
        <authorList>
            <person name="Yu J."/>
            <person name="Hulse-Kemp A.M."/>
            <person name="Babiker E."/>
            <person name="Staton M."/>
        </authorList>
    </citation>
    <scope>NUCLEOTIDE SEQUENCE [LARGE SCALE GENOMIC DNA]</scope>
    <source>
        <strain evidence="2">cv. NJ 8807/NJ 8810</strain>
        <tissue evidence="1">Young leaf</tissue>
    </source>
</reference>
<sequence length="296" mass="34097">MAILSEYEEDQQKATNPSPSSTKPFNAVLDPTNPLGFLETVFDFVSRESDLFKSDYGVRDVNALVRRVKEKVDKEERKAKEKEREKEKEKVEKQQRVKEEAQASTSVKGEGKEEKVEGEKTEDGKRVPNKGNGLDLDKYSWVQTLQEVTINIPVPPGTKSRFITCEMKKNHIKVGIKGQPPIIDGELFQSIKVDDCFWSLEDQKYISVLLTKQNQMEWWKCLVKGDPEIDTRKVEPENSKLSDLDPETRSTVEKMMFDQRQKSMGLPTSDEMQKQDLLKKFMAEHPEMDFSRAKIS</sequence>
<organism evidence="1 2">
    <name type="scientific">Vaccinium darrowii</name>
    <dbReference type="NCBI Taxonomy" id="229202"/>
    <lineage>
        <taxon>Eukaryota</taxon>
        <taxon>Viridiplantae</taxon>
        <taxon>Streptophyta</taxon>
        <taxon>Embryophyta</taxon>
        <taxon>Tracheophyta</taxon>
        <taxon>Spermatophyta</taxon>
        <taxon>Magnoliopsida</taxon>
        <taxon>eudicotyledons</taxon>
        <taxon>Gunneridae</taxon>
        <taxon>Pentapetalae</taxon>
        <taxon>asterids</taxon>
        <taxon>Ericales</taxon>
        <taxon>Ericaceae</taxon>
        <taxon>Vaccinioideae</taxon>
        <taxon>Vaccinieae</taxon>
        <taxon>Vaccinium</taxon>
    </lineage>
</organism>
<dbReference type="EMBL" id="CM037161">
    <property type="protein sequence ID" value="KAH7853451.1"/>
    <property type="molecule type" value="Genomic_DNA"/>
</dbReference>
<name>A0ACB7YIP5_9ERIC</name>
<proteinExistence type="predicted"/>
<evidence type="ECO:0000313" key="2">
    <source>
        <dbReference type="Proteomes" id="UP000828048"/>
    </source>
</evidence>
<comment type="caution">
    <text evidence="1">The sequence shown here is derived from an EMBL/GenBank/DDBJ whole genome shotgun (WGS) entry which is preliminary data.</text>
</comment>
<dbReference type="Proteomes" id="UP000828048">
    <property type="component" value="Chromosome 11"/>
</dbReference>
<gene>
    <name evidence="1" type="ORF">Vadar_002570</name>
</gene>
<keyword evidence="2" id="KW-1185">Reference proteome</keyword>